<dbReference type="SUPFAM" id="SSF53756">
    <property type="entry name" value="UDP-Glycosyltransferase/glycogen phosphorylase"/>
    <property type="match status" value="1"/>
</dbReference>
<evidence type="ECO:0000313" key="13">
    <source>
        <dbReference type="EMBL" id="RZU65483.1"/>
    </source>
</evidence>
<dbReference type="AlphaFoldDB" id="A0A4Q8AN73"/>
<dbReference type="InterPro" id="IPR007235">
    <property type="entry name" value="Glyco_trans_28_C"/>
</dbReference>
<keyword evidence="1 10" id="KW-1003">Cell membrane</keyword>
<comment type="caution">
    <text evidence="10">Lacks conserved residue(s) required for the propagation of feature annotation.</text>
</comment>
<dbReference type="GO" id="GO:0009252">
    <property type="term" value="P:peptidoglycan biosynthetic process"/>
    <property type="evidence" value="ECO:0007669"/>
    <property type="project" value="UniProtKB-UniRule"/>
</dbReference>
<dbReference type="HAMAP" id="MF_00033">
    <property type="entry name" value="MurG"/>
    <property type="match status" value="1"/>
</dbReference>
<dbReference type="CDD" id="cd03785">
    <property type="entry name" value="GT28_MurG"/>
    <property type="match status" value="1"/>
</dbReference>
<comment type="similarity">
    <text evidence="10">Belongs to the glycosyltransferase 28 family. MurG subfamily.</text>
</comment>
<evidence type="ECO:0000256" key="10">
    <source>
        <dbReference type="HAMAP-Rule" id="MF_00033"/>
    </source>
</evidence>
<dbReference type="GO" id="GO:0051991">
    <property type="term" value="F:UDP-N-acetyl-D-glucosamine:N-acetylmuramoyl-L-alanyl-D-glutamyl-meso-2,6-diaminopimelyl-D-alanyl-D-alanine-diphosphoundecaprenol 4-beta-N-acetylglucosaminlytransferase activity"/>
    <property type="evidence" value="ECO:0007669"/>
    <property type="project" value="RHEA"/>
</dbReference>
<gene>
    <name evidence="10" type="primary">murG</name>
    <name evidence="13" type="ORF">EV379_1817</name>
</gene>
<dbReference type="GO" id="GO:0051301">
    <property type="term" value="P:cell division"/>
    <property type="evidence" value="ECO:0007669"/>
    <property type="project" value="UniProtKB-KW"/>
</dbReference>
<keyword evidence="14" id="KW-1185">Reference proteome</keyword>
<dbReference type="GO" id="GO:0005886">
    <property type="term" value="C:plasma membrane"/>
    <property type="evidence" value="ECO:0007669"/>
    <property type="project" value="UniProtKB-SubCell"/>
</dbReference>
<feature type="binding site" evidence="10">
    <location>
        <position position="162"/>
    </location>
    <ligand>
        <name>UDP-N-acetyl-alpha-D-glucosamine</name>
        <dbReference type="ChEBI" id="CHEBI:57705"/>
    </ligand>
</feature>
<dbReference type="GO" id="GO:0008360">
    <property type="term" value="P:regulation of cell shape"/>
    <property type="evidence" value="ECO:0007669"/>
    <property type="project" value="UniProtKB-KW"/>
</dbReference>
<sequence length="369" mass="38267">MTRYLLAGGGTAGHVNPLLAVADTIRAAEPDAEVIVLGTAEGLESRLVPARGYELVTIPKLPFPRRPSMSALRFPGRLRSTVRRVQDLIAERGIDVVVGFGGYVSTPAYLAAGRAGIPVVIHEANAKPGLANKLGARSTPYVGVAFHDTPIRNARFVGMPLRPEIEALDRAAARAEALRFFGLDELRPVLLVTGGSLGARRINATVHASAGLIVDAGWQILHITGAKAEITDPGIPGYTLLAYCDRMDLALAAADFAVSRAGAATVSELTALGLPAVFVPYPVGNGEQRFNAAADVEAGGALLVDDAEFLPDWVAGTLLPVLADRAGIQAMAGRAASVGVTDGSARMLALIRESLAARGGAHEIPTGGA</sequence>
<comment type="function">
    <text evidence="10">Cell wall formation. Catalyzes the transfer of a GlcNAc subunit on undecaprenyl-pyrophosphoryl-MurNAc-pentapeptide (lipid intermediate I) to form undecaprenyl-pyrophosphoryl-MurNAc-(pentapeptide)GlcNAc (lipid intermediate II).</text>
</comment>
<feature type="binding site" evidence="10">
    <location>
        <position position="125"/>
    </location>
    <ligand>
        <name>UDP-N-acetyl-alpha-D-glucosamine</name>
        <dbReference type="ChEBI" id="CHEBI:57705"/>
    </ligand>
</feature>
<keyword evidence="9 10" id="KW-0961">Cell wall biogenesis/degradation</keyword>
<dbReference type="InterPro" id="IPR004276">
    <property type="entry name" value="GlycoTrans_28_N"/>
</dbReference>
<feature type="binding site" evidence="10">
    <location>
        <position position="288"/>
    </location>
    <ligand>
        <name>UDP-N-acetyl-alpha-D-glucosamine</name>
        <dbReference type="ChEBI" id="CHEBI:57705"/>
    </ligand>
</feature>
<comment type="catalytic activity">
    <reaction evidence="10">
        <text>di-trans,octa-cis-undecaprenyl diphospho-N-acetyl-alpha-D-muramoyl-L-alanyl-D-glutamyl-meso-2,6-diaminopimeloyl-D-alanyl-D-alanine + UDP-N-acetyl-alpha-D-glucosamine = di-trans,octa-cis-undecaprenyl diphospho-[N-acetyl-alpha-D-glucosaminyl-(1-&gt;4)]-N-acetyl-alpha-D-muramoyl-L-alanyl-D-glutamyl-meso-2,6-diaminopimeloyl-D-alanyl-D-alanine + UDP + H(+)</text>
        <dbReference type="Rhea" id="RHEA:31227"/>
        <dbReference type="ChEBI" id="CHEBI:15378"/>
        <dbReference type="ChEBI" id="CHEBI:57705"/>
        <dbReference type="ChEBI" id="CHEBI:58223"/>
        <dbReference type="ChEBI" id="CHEBI:61387"/>
        <dbReference type="ChEBI" id="CHEBI:61388"/>
        <dbReference type="EC" id="2.4.1.227"/>
    </reaction>
</comment>
<evidence type="ECO:0000256" key="6">
    <source>
        <dbReference type="ARBA" id="ARBA00022984"/>
    </source>
</evidence>
<dbReference type="InterPro" id="IPR006009">
    <property type="entry name" value="GlcNAc_MurG"/>
</dbReference>
<keyword evidence="8 10" id="KW-0131">Cell cycle</keyword>
<keyword evidence="2 10" id="KW-0132">Cell division</keyword>
<evidence type="ECO:0000313" key="14">
    <source>
        <dbReference type="Proteomes" id="UP000291483"/>
    </source>
</evidence>
<dbReference type="RefSeq" id="WP_130505832.1">
    <property type="nucleotide sequence ID" value="NZ_SHLC01000001.1"/>
</dbReference>
<evidence type="ECO:0000259" key="12">
    <source>
        <dbReference type="Pfam" id="PF04101"/>
    </source>
</evidence>
<organism evidence="13 14">
    <name type="scientific">Microterricola gilva</name>
    <dbReference type="NCBI Taxonomy" id="393267"/>
    <lineage>
        <taxon>Bacteria</taxon>
        <taxon>Bacillati</taxon>
        <taxon>Actinomycetota</taxon>
        <taxon>Actinomycetes</taxon>
        <taxon>Micrococcales</taxon>
        <taxon>Microbacteriaceae</taxon>
        <taxon>Microterricola</taxon>
    </lineage>
</organism>
<feature type="domain" description="Glycosyl transferase family 28 C-terminal" evidence="12">
    <location>
        <begin position="189"/>
        <end position="345"/>
    </location>
</feature>
<keyword evidence="3 10" id="KW-0328">Glycosyltransferase</keyword>
<keyword evidence="4 10" id="KW-0808">Transferase</keyword>
<feature type="binding site" evidence="10">
    <location>
        <begin position="11"/>
        <end position="13"/>
    </location>
    <ligand>
        <name>UDP-N-acetyl-alpha-D-glucosamine</name>
        <dbReference type="ChEBI" id="CHEBI:57705"/>
    </ligand>
</feature>
<name>A0A4Q8AN73_9MICO</name>
<keyword evidence="7 10" id="KW-0472">Membrane</keyword>
<feature type="binding site" evidence="10">
    <location>
        <position position="196"/>
    </location>
    <ligand>
        <name>UDP-N-acetyl-alpha-D-glucosamine</name>
        <dbReference type="ChEBI" id="CHEBI:57705"/>
    </ligand>
</feature>
<reference evidence="13 14" key="1">
    <citation type="submission" date="2019-02" db="EMBL/GenBank/DDBJ databases">
        <title>Sequencing the genomes of 1000 actinobacteria strains.</title>
        <authorList>
            <person name="Klenk H.-P."/>
        </authorList>
    </citation>
    <scope>NUCLEOTIDE SEQUENCE [LARGE SCALE GENOMIC DNA]</scope>
    <source>
        <strain evidence="13 14">DSM 18319</strain>
    </source>
</reference>
<comment type="caution">
    <text evidence="13">The sequence shown here is derived from an EMBL/GenBank/DDBJ whole genome shotgun (WGS) entry which is preliminary data.</text>
</comment>
<evidence type="ECO:0000256" key="4">
    <source>
        <dbReference type="ARBA" id="ARBA00022679"/>
    </source>
</evidence>
<dbReference type="GO" id="GO:0050511">
    <property type="term" value="F:undecaprenyldiphospho-muramoylpentapeptide beta-N-acetylglucosaminyltransferase activity"/>
    <property type="evidence" value="ECO:0007669"/>
    <property type="project" value="UniProtKB-UniRule"/>
</dbReference>
<evidence type="ECO:0000256" key="8">
    <source>
        <dbReference type="ARBA" id="ARBA00023306"/>
    </source>
</evidence>
<feature type="domain" description="Glycosyltransferase family 28 N-terminal" evidence="11">
    <location>
        <begin position="5"/>
        <end position="137"/>
    </location>
</feature>
<keyword evidence="6 10" id="KW-0573">Peptidoglycan synthesis</keyword>
<dbReference type="Proteomes" id="UP000291483">
    <property type="component" value="Unassembled WGS sequence"/>
</dbReference>
<evidence type="ECO:0000259" key="11">
    <source>
        <dbReference type="Pfam" id="PF03033"/>
    </source>
</evidence>
<dbReference type="GO" id="GO:0071555">
    <property type="term" value="P:cell wall organization"/>
    <property type="evidence" value="ECO:0007669"/>
    <property type="project" value="UniProtKB-KW"/>
</dbReference>
<dbReference type="GO" id="GO:0005975">
    <property type="term" value="P:carbohydrate metabolic process"/>
    <property type="evidence" value="ECO:0007669"/>
    <property type="project" value="InterPro"/>
</dbReference>
<keyword evidence="5 10" id="KW-0133">Cell shape</keyword>
<evidence type="ECO:0000256" key="9">
    <source>
        <dbReference type="ARBA" id="ARBA00023316"/>
    </source>
</evidence>
<dbReference type="Gene3D" id="3.40.50.2000">
    <property type="entry name" value="Glycogen Phosphorylase B"/>
    <property type="match status" value="2"/>
</dbReference>
<protein>
    <recommendedName>
        <fullName evidence="10">UDP-N-acetylglucosamine--N-acetylmuramyl-(pentapeptide) pyrophosphoryl-undecaprenol N-acetylglucosamine transferase</fullName>
        <ecNumber evidence="10">2.4.1.227</ecNumber>
    </recommendedName>
    <alternativeName>
        <fullName evidence="10">Undecaprenyl-PP-MurNAc-pentapeptide-UDPGlcNAc GlcNAc transferase</fullName>
    </alternativeName>
</protein>
<dbReference type="Pfam" id="PF03033">
    <property type="entry name" value="Glyco_transf_28"/>
    <property type="match status" value="1"/>
</dbReference>
<accession>A0A4Q8AN73</accession>
<dbReference type="EMBL" id="SHLC01000001">
    <property type="protein sequence ID" value="RZU65483.1"/>
    <property type="molecule type" value="Genomic_DNA"/>
</dbReference>
<proteinExistence type="inferred from homology"/>
<evidence type="ECO:0000256" key="2">
    <source>
        <dbReference type="ARBA" id="ARBA00022618"/>
    </source>
</evidence>
<evidence type="ECO:0000256" key="5">
    <source>
        <dbReference type="ARBA" id="ARBA00022960"/>
    </source>
</evidence>
<evidence type="ECO:0000256" key="7">
    <source>
        <dbReference type="ARBA" id="ARBA00023136"/>
    </source>
</evidence>
<comment type="pathway">
    <text evidence="10">Cell wall biogenesis; peptidoglycan biosynthesis.</text>
</comment>
<dbReference type="Pfam" id="PF04101">
    <property type="entry name" value="Glyco_tran_28_C"/>
    <property type="match status" value="1"/>
</dbReference>
<comment type="subcellular location">
    <subcellularLocation>
        <location evidence="10">Cell membrane</location>
        <topology evidence="10">Peripheral membrane protein</topology>
        <orientation evidence="10">Cytoplasmic side</orientation>
    </subcellularLocation>
</comment>
<evidence type="ECO:0000256" key="1">
    <source>
        <dbReference type="ARBA" id="ARBA00022475"/>
    </source>
</evidence>
<dbReference type="EC" id="2.4.1.227" evidence="10"/>
<dbReference type="PANTHER" id="PTHR21015:SF22">
    <property type="entry name" value="GLYCOSYLTRANSFERASE"/>
    <property type="match status" value="1"/>
</dbReference>
<evidence type="ECO:0000256" key="3">
    <source>
        <dbReference type="ARBA" id="ARBA00022676"/>
    </source>
</evidence>
<dbReference type="UniPathway" id="UPA00219"/>
<dbReference type="OrthoDB" id="9808936at2"/>
<dbReference type="PANTHER" id="PTHR21015">
    <property type="entry name" value="UDP-N-ACETYLGLUCOSAMINE--N-ACETYLMURAMYL-(PENTAPEPTIDE) PYROPHOSPHORYL-UNDECAPRENOL N-ACETYLGLUCOSAMINE TRANSFERASE 1"/>
    <property type="match status" value="1"/>
</dbReference>